<organism evidence="1 2">
    <name type="scientific">Geobacillus proteiniphilus</name>
    <dbReference type="NCBI Taxonomy" id="860353"/>
    <lineage>
        <taxon>Bacteria</taxon>
        <taxon>Bacillati</taxon>
        <taxon>Bacillota</taxon>
        <taxon>Bacilli</taxon>
        <taxon>Bacillales</taxon>
        <taxon>Anoxybacillaceae</taxon>
        <taxon>Geobacillus</taxon>
    </lineage>
</organism>
<gene>
    <name evidence="1" type="ORF">RA955_07405</name>
</gene>
<dbReference type="RefSeq" id="WP_042382606.1">
    <property type="nucleotide sequence ID" value="NZ_CP133076.1"/>
</dbReference>
<proteinExistence type="predicted"/>
<dbReference type="EMBL" id="CP133076">
    <property type="protein sequence ID" value="WMJ17843.1"/>
    <property type="molecule type" value="Genomic_DNA"/>
</dbReference>
<sequence length="84" mass="9533">MSGQTMKRGLSQWGNSPFFHFVKLFGNTAFHPFFIKMGKTPDFLPLEGVCSAALGSFGDLCSLAHFEKIPFERRPYLVYDVRIV</sequence>
<accession>A0ABY9MJV5</accession>
<dbReference type="Proteomes" id="UP001223761">
    <property type="component" value="Chromosome"/>
</dbReference>
<evidence type="ECO:0000313" key="2">
    <source>
        <dbReference type="Proteomes" id="UP001223761"/>
    </source>
</evidence>
<reference evidence="1 2" key="1">
    <citation type="submission" date="2023-08" db="EMBL/GenBank/DDBJ databases">
        <title>Genome sequencing of the thermostable Gram positive bacteria Geobacillus proteiniphilus strain T-6.</title>
        <authorList>
            <person name="Shulami S."/>
            <person name="Shoham Y."/>
        </authorList>
    </citation>
    <scope>NUCLEOTIDE SEQUENCE [LARGE SCALE GENOMIC DNA]</scope>
    <source>
        <strain evidence="1 2">T-6</strain>
    </source>
</reference>
<protein>
    <submittedName>
        <fullName evidence="1">Uncharacterized protein</fullName>
    </submittedName>
</protein>
<keyword evidence="2" id="KW-1185">Reference proteome</keyword>
<name>A0ABY9MJV5_9BACL</name>
<evidence type="ECO:0000313" key="1">
    <source>
        <dbReference type="EMBL" id="WMJ17843.1"/>
    </source>
</evidence>